<evidence type="ECO:0000313" key="4">
    <source>
        <dbReference type="Proteomes" id="UP000595362"/>
    </source>
</evidence>
<gene>
    <name evidence="3" type="ORF">HYS17_07380</name>
</gene>
<dbReference type="PANTHER" id="PTHR39176">
    <property type="entry name" value="PERIPLASMIC PROTEIN-RELATED"/>
    <property type="match status" value="1"/>
</dbReference>
<organism evidence="3 4">
    <name type="scientific">Micavibrio aeruginosavorus</name>
    <dbReference type="NCBI Taxonomy" id="349221"/>
    <lineage>
        <taxon>Bacteria</taxon>
        <taxon>Pseudomonadati</taxon>
        <taxon>Bdellovibrionota</taxon>
        <taxon>Bdellovibrionia</taxon>
        <taxon>Bdellovibrionales</taxon>
        <taxon>Pseudobdellovibrionaceae</taxon>
        <taxon>Micavibrio</taxon>
    </lineage>
</organism>
<accession>A0A7T5R0P2</accession>
<evidence type="ECO:0000313" key="3">
    <source>
        <dbReference type="EMBL" id="QQG35370.1"/>
    </source>
</evidence>
<dbReference type="Proteomes" id="UP000595362">
    <property type="component" value="Chromosome"/>
</dbReference>
<sequence length="127" mass="14316">MPVKLAVLALLLCLFSVPPSWAAEDCKDPQTQTDMNTCSAQEYKKADEELNAVYKKALKLLEGADAAGIEKFKEVQRSWVRYRDLNCDYATSVYEGGTIAPLIHATCLTELTQERTKQIPKLFAEWE</sequence>
<evidence type="ECO:0000259" key="2">
    <source>
        <dbReference type="Pfam" id="PF07007"/>
    </source>
</evidence>
<evidence type="ECO:0000256" key="1">
    <source>
        <dbReference type="SAM" id="SignalP"/>
    </source>
</evidence>
<feature type="domain" description="Lysozyme inhibitor LprI-like N-terminal" evidence="2">
    <location>
        <begin position="26"/>
        <end position="118"/>
    </location>
</feature>
<feature type="chain" id="PRO_5032655555" evidence="1">
    <location>
        <begin position="23"/>
        <end position="127"/>
    </location>
</feature>
<proteinExistence type="predicted"/>
<reference evidence="3 4" key="1">
    <citation type="submission" date="2020-07" db="EMBL/GenBank/DDBJ databases">
        <title>Huge and variable diversity of episymbiotic CPR bacteria and DPANN archaea in groundwater ecosystems.</title>
        <authorList>
            <person name="He C.Y."/>
            <person name="Keren R."/>
            <person name="Whittaker M."/>
            <person name="Farag I.F."/>
            <person name="Doudna J."/>
            <person name="Cate J.H.D."/>
            <person name="Banfield J.F."/>
        </authorList>
    </citation>
    <scope>NUCLEOTIDE SEQUENCE [LARGE SCALE GENOMIC DNA]</scope>
    <source>
        <strain evidence="3">NC_groundwater_70_Ag_B-0.1um_54_66</strain>
    </source>
</reference>
<dbReference type="AlphaFoldDB" id="A0A7T5R0P2"/>
<name>A0A7T5R0P2_9BACT</name>
<dbReference type="InterPro" id="IPR009739">
    <property type="entry name" value="LprI-like_N"/>
</dbReference>
<dbReference type="EMBL" id="CP066681">
    <property type="protein sequence ID" value="QQG35370.1"/>
    <property type="molecule type" value="Genomic_DNA"/>
</dbReference>
<dbReference type="PANTHER" id="PTHR39176:SF1">
    <property type="entry name" value="PERIPLASMIC PROTEIN"/>
    <property type="match status" value="1"/>
</dbReference>
<keyword evidence="1" id="KW-0732">Signal</keyword>
<feature type="signal peptide" evidence="1">
    <location>
        <begin position="1"/>
        <end position="22"/>
    </location>
</feature>
<dbReference type="Pfam" id="PF07007">
    <property type="entry name" value="LprI"/>
    <property type="match status" value="1"/>
</dbReference>
<dbReference type="Gene3D" id="1.20.1270.180">
    <property type="match status" value="1"/>
</dbReference>
<protein>
    <submittedName>
        <fullName evidence="3">DUF1311 domain-containing protein</fullName>
    </submittedName>
</protein>